<accession>A0A645A830</accession>
<dbReference type="PANTHER" id="PTHR43357">
    <property type="entry name" value="INNER MEMBRANE ABC TRANSPORTER PERMEASE PROTEIN YDCV"/>
    <property type="match status" value="1"/>
</dbReference>
<evidence type="ECO:0000256" key="4">
    <source>
        <dbReference type="ARBA" id="ARBA00022519"/>
    </source>
</evidence>
<dbReference type="CDD" id="cd06261">
    <property type="entry name" value="TM_PBP2"/>
    <property type="match status" value="1"/>
</dbReference>
<name>A0A645A830_9ZZZZ</name>
<dbReference type="AlphaFoldDB" id="A0A645A830"/>
<sequence>MIIPIVATYLFSLATRWDRTILPEGYSFEGYITAAKNPYFFSTLRNSLVLSISTVLVSLAIVVPTVYWVHVRLHNAKPLLDLLMILPFGIPGVVLALALVQVYNFPPLSRSALLLVAAEVVFTMPFMYRSVSNSLSAVDIPTLTEAAQSLGADTKSVLMEVIVPNIFPGILSGSLLVFATVFAEFTLARLIVGAGFKTFPMLLVEYTRIDGTIAAALSVISFTVAWIASMLILWVGGKGVRSTQDIVKAK</sequence>
<dbReference type="EMBL" id="VSSQ01012098">
    <property type="protein sequence ID" value="MPM48441.1"/>
    <property type="molecule type" value="Genomic_DNA"/>
</dbReference>
<evidence type="ECO:0000256" key="6">
    <source>
        <dbReference type="ARBA" id="ARBA00022989"/>
    </source>
</evidence>
<feature type="transmembrane region" description="Helical" evidence="8">
    <location>
        <begin position="48"/>
        <end position="70"/>
    </location>
</feature>
<evidence type="ECO:0000313" key="10">
    <source>
        <dbReference type="EMBL" id="MPM48441.1"/>
    </source>
</evidence>
<feature type="transmembrane region" description="Helical" evidence="8">
    <location>
        <begin position="166"/>
        <end position="192"/>
    </location>
</feature>
<evidence type="ECO:0000256" key="8">
    <source>
        <dbReference type="SAM" id="Phobius"/>
    </source>
</evidence>
<keyword evidence="2" id="KW-0813">Transport</keyword>
<keyword evidence="3" id="KW-1003">Cell membrane</keyword>
<proteinExistence type="predicted"/>
<comment type="subcellular location">
    <subcellularLocation>
        <location evidence="1">Cell inner membrane</location>
        <topology evidence="1">Multi-pass membrane protein</topology>
    </subcellularLocation>
</comment>
<reference evidence="10" key="1">
    <citation type="submission" date="2019-08" db="EMBL/GenBank/DDBJ databases">
        <authorList>
            <person name="Kucharzyk K."/>
            <person name="Murdoch R.W."/>
            <person name="Higgins S."/>
            <person name="Loffler F."/>
        </authorList>
    </citation>
    <scope>NUCLEOTIDE SEQUENCE</scope>
</reference>
<dbReference type="InterPro" id="IPR035906">
    <property type="entry name" value="MetI-like_sf"/>
</dbReference>
<feature type="transmembrane region" description="Helical" evidence="8">
    <location>
        <begin position="213"/>
        <end position="235"/>
    </location>
</feature>
<evidence type="ECO:0000256" key="2">
    <source>
        <dbReference type="ARBA" id="ARBA00022448"/>
    </source>
</evidence>
<feature type="transmembrane region" description="Helical" evidence="8">
    <location>
        <begin position="82"/>
        <end position="100"/>
    </location>
</feature>
<keyword evidence="4" id="KW-0997">Cell inner membrane</keyword>
<evidence type="ECO:0000256" key="3">
    <source>
        <dbReference type="ARBA" id="ARBA00022475"/>
    </source>
</evidence>
<protein>
    <recommendedName>
        <fullName evidence="9">ABC transmembrane type-1 domain-containing protein</fullName>
    </recommendedName>
</protein>
<dbReference type="Pfam" id="PF00528">
    <property type="entry name" value="BPD_transp_1"/>
    <property type="match status" value="1"/>
</dbReference>
<comment type="caution">
    <text evidence="10">The sequence shown here is derived from an EMBL/GenBank/DDBJ whole genome shotgun (WGS) entry which is preliminary data.</text>
</comment>
<dbReference type="InterPro" id="IPR000515">
    <property type="entry name" value="MetI-like"/>
</dbReference>
<dbReference type="GO" id="GO:0055085">
    <property type="term" value="P:transmembrane transport"/>
    <property type="evidence" value="ECO:0007669"/>
    <property type="project" value="InterPro"/>
</dbReference>
<feature type="domain" description="ABC transmembrane type-1" evidence="9">
    <location>
        <begin position="44"/>
        <end position="232"/>
    </location>
</feature>
<dbReference type="SUPFAM" id="SSF161098">
    <property type="entry name" value="MetI-like"/>
    <property type="match status" value="1"/>
</dbReference>
<keyword evidence="5 8" id="KW-0812">Transmembrane</keyword>
<dbReference type="PANTHER" id="PTHR43357:SF4">
    <property type="entry name" value="INNER MEMBRANE ABC TRANSPORTER PERMEASE PROTEIN YDCV"/>
    <property type="match status" value="1"/>
</dbReference>
<evidence type="ECO:0000256" key="1">
    <source>
        <dbReference type="ARBA" id="ARBA00004429"/>
    </source>
</evidence>
<dbReference type="Gene3D" id="1.10.3720.10">
    <property type="entry name" value="MetI-like"/>
    <property type="match status" value="1"/>
</dbReference>
<dbReference type="GO" id="GO:0005886">
    <property type="term" value="C:plasma membrane"/>
    <property type="evidence" value="ECO:0007669"/>
    <property type="project" value="UniProtKB-SubCell"/>
</dbReference>
<evidence type="ECO:0000256" key="7">
    <source>
        <dbReference type="ARBA" id="ARBA00023136"/>
    </source>
</evidence>
<evidence type="ECO:0000259" key="9">
    <source>
        <dbReference type="PROSITE" id="PS50928"/>
    </source>
</evidence>
<feature type="transmembrane region" description="Helical" evidence="8">
    <location>
        <begin position="112"/>
        <end position="128"/>
    </location>
</feature>
<keyword evidence="6 8" id="KW-1133">Transmembrane helix</keyword>
<organism evidence="10">
    <name type="scientific">bioreactor metagenome</name>
    <dbReference type="NCBI Taxonomy" id="1076179"/>
    <lineage>
        <taxon>unclassified sequences</taxon>
        <taxon>metagenomes</taxon>
        <taxon>ecological metagenomes</taxon>
    </lineage>
</organism>
<keyword evidence="7 8" id="KW-0472">Membrane</keyword>
<gene>
    <name evidence="10" type="ORF">SDC9_95166</name>
</gene>
<dbReference type="PROSITE" id="PS50928">
    <property type="entry name" value="ABC_TM1"/>
    <property type="match status" value="1"/>
</dbReference>
<evidence type="ECO:0000256" key="5">
    <source>
        <dbReference type="ARBA" id="ARBA00022692"/>
    </source>
</evidence>